<dbReference type="Gene3D" id="3.60.10.10">
    <property type="entry name" value="Endonuclease/exonuclease/phosphatase"/>
    <property type="match status" value="1"/>
</dbReference>
<dbReference type="PANTHER" id="PTHR14859:SF1">
    <property type="entry name" value="PGAP2-INTERACTING PROTEIN"/>
    <property type="match status" value="1"/>
</dbReference>
<name>A0A923I3G2_9BURK</name>
<dbReference type="GO" id="GO:0016020">
    <property type="term" value="C:membrane"/>
    <property type="evidence" value="ECO:0007669"/>
    <property type="project" value="GOC"/>
</dbReference>
<dbReference type="SUPFAM" id="SSF56219">
    <property type="entry name" value="DNase I-like"/>
    <property type="match status" value="1"/>
</dbReference>
<dbReference type="InterPro" id="IPR036691">
    <property type="entry name" value="Endo/exonu/phosph_ase_sf"/>
</dbReference>
<sequence length="272" mass="30544">MTLKIASYNIHKGVSAFGRQARIHHLKDAIVTLDADLVFLQEVQGQHDLHARRHPHWPQQAQHEFLAGDSHHAAYGMNAVYDHGHHGNALLSRFPIHSQANHDVSDHAYEQRGILHAVVDHPAAPIHCFVIHLGLFAASRKRQIAALIATIERDTPSDAPLIIAGDFNDWNQRLSQDLYHALGVREAFDMDATHRHPAFLPASLHRLWKPSRPSHARTFPAGLPWLCLDRVYLRGFEVSQAQVLSGKPWTSLSDHVPISAELQLLQPGQSER</sequence>
<evidence type="ECO:0000259" key="1">
    <source>
        <dbReference type="Pfam" id="PF03372"/>
    </source>
</evidence>
<feature type="domain" description="Endonuclease/exonuclease/phosphatase" evidence="1">
    <location>
        <begin position="6"/>
        <end position="255"/>
    </location>
</feature>
<keyword evidence="3" id="KW-1185">Reference proteome</keyword>
<dbReference type="EMBL" id="JACOGG010000004">
    <property type="protein sequence ID" value="MBC3934766.1"/>
    <property type="molecule type" value="Genomic_DNA"/>
</dbReference>
<keyword evidence="2" id="KW-0255">Endonuclease</keyword>
<dbReference type="AlphaFoldDB" id="A0A923I3G2"/>
<dbReference type="GO" id="GO:0004519">
    <property type="term" value="F:endonuclease activity"/>
    <property type="evidence" value="ECO:0007669"/>
    <property type="project" value="UniProtKB-KW"/>
</dbReference>
<reference evidence="2" key="1">
    <citation type="submission" date="2020-08" db="EMBL/GenBank/DDBJ databases">
        <title>Novel species isolated from subtropical streams in China.</title>
        <authorList>
            <person name="Lu H."/>
        </authorList>
    </citation>
    <scope>NUCLEOTIDE SEQUENCE</scope>
    <source>
        <strain evidence="2">CY7W</strain>
    </source>
</reference>
<dbReference type="InterPro" id="IPR005135">
    <property type="entry name" value="Endo/exonuclease/phosphatase"/>
</dbReference>
<comment type="caution">
    <text evidence="2">The sequence shown here is derived from an EMBL/GenBank/DDBJ whole genome shotgun (WGS) entry which is preliminary data.</text>
</comment>
<protein>
    <submittedName>
        <fullName evidence="2">Endonuclease/exonuclease/phosphatase family protein</fullName>
    </submittedName>
</protein>
<accession>A0A923I3G2</accession>
<dbReference type="Pfam" id="PF03372">
    <property type="entry name" value="Exo_endo_phos"/>
    <property type="match status" value="1"/>
</dbReference>
<organism evidence="2 3">
    <name type="scientific">Undibacterium rugosum</name>
    <dbReference type="NCBI Taxonomy" id="2762291"/>
    <lineage>
        <taxon>Bacteria</taxon>
        <taxon>Pseudomonadati</taxon>
        <taxon>Pseudomonadota</taxon>
        <taxon>Betaproteobacteria</taxon>
        <taxon>Burkholderiales</taxon>
        <taxon>Oxalobacteraceae</taxon>
        <taxon>Undibacterium</taxon>
    </lineage>
</organism>
<evidence type="ECO:0000313" key="2">
    <source>
        <dbReference type="EMBL" id="MBC3934766.1"/>
    </source>
</evidence>
<dbReference type="Proteomes" id="UP000612361">
    <property type="component" value="Unassembled WGS sequence"/>
</dbReference>
<proteinExistence type="predicted"/>
<dbReference type="PANTHER" id="PTHR14859">
    <property type="entry name" value="CALCOFLUOR WHITE HYPERSENSITIVE PROTEIN PRECURSOR"/>
    <property type="match status" value="1"/>
</dbReference>
<keyword evidence="2" id="KW-0540">Nuclease</keyword>
<dbReference type="InterPro" id="IPR051916">
    <property type="entry name" value="GPI-anchor_lipid_remodeler"/>
</dbReference>
<evidence type="ECO:0000313" key="3">
    <source>
        <dbReference type="Proteomes" id="UP000612361"/>
    </source>
</evidence>
<dbReference type="RefSeq" id="WP_186880379.1">
    <property type="nucleotide sequence ID" value="NZ_JACOGG010000004.1"/>
</dbReference>
<gene>
    <name evidence="2" type="ORF">H8K47_05280</name>
</gene>
<keyword evidence="2" id="KW-0378">Hydrolase</keyword>
<dbReference type="GO" id="GO:0006506">
    <property type="term" value="P:GPI anchor biosynthetic process"/>
    <property type="evidence" value="ECO:0007669"/>
    <property type="project" value="TreeGrafter"/>
</dbReference>